<gene>
    <name evidence="1" type="ORF">C483_12513</name>
</gene>
<name>L9ZYW5_9EURY</name>
<evidence type="ECO:0000313" key="2">
    <source>
        <dbReference type="Proteomes" id="UP000011519"/>
    </source>
</evidence>
<evidence type="ECO:0000313" key="1">
    <source>
        <dbReference type="EMBL" id="ELY90333.1"/>
    </source>
</evidence>
<comment type="caution">
    <text evidence="1">The sequence shown here is derived from an EMBL/GenBank/DDBJ whole genome shotgun (WGS) entry which is preliminary data.</text>
</comment>
<proteinExistence type="predicted"/>
<dbReference type="OrthoDB" id="256252at2157"/>
<sequence>MTTGLLTSAAAERIITTCRTAIGDSLRSVTYFTRDDYEQLYLREDLERDADLSTFIGHEWRGFKTVQTAYERSELGQYNYTIRVFDNGFLLRVTTESEGVIITTDGLTLKDFEEVATALDTVLSDVDDSV</sequence>
<dbReference type="InterPro" id="IPR055944">
    <property type="entry name" value="DUF7522"/>
</dbReference>
<dbReference type="AlphaFoldDB" id="L9ZYW5"/>
<protein>
    <submittedName>
        <fullName evidence="1">Uncharacterized protein</fullName>
    </submittedName>
</protein>
<accession>L9ZYW5</accession>
<dbReference type="EMBL" id="AOIM01000035">
    <property type="protein sequence ID" value="ELY90333.1"/>
    <property type="molecule type" value="Genomic_DNA"/>
</dbReference>
<dbReference type="Proteomes" id="UP000011519">
    <property type="component" value="Unassembled WGS sequence"/>
</dbReference>
<reference evidence="1 2" key="1">
    <citation type="journal article" date="2014" name="PLoS Genet.">
        <title>Phylogenetically driven sequencing of extremely halophilic archaea reveals strategies for static and dynamic osmo-response.</title>
        <authorList>
            <person name="Becker E.A."/>
            <person name="Seitzer P.M."/>
            <person name="Tritt A."/>
            <person name="Larsen D."/>
            <person name="Krusor M."/>
            <person name="Yao A.I."/>
            <person name="Wu D."/>
            <person name="Madern D."/>
            <person name="Eisen J.A."/>
            <person name="Darling A.E."/>
            <person name="Facciotti M.T."/>
        </authorList>
    </citation>
    <scope>NUCLEOTIDE SEQUENCE [LARGE SCALE GENOMIC DNA]</scope>
    <source>
        <strain evidence="1 2">JCM 10989</strain>
    </source>
</reference>
<dbReference type="Pfam" id="PF24366">
    <property type="entry name" value="DUF7522"/>
    <property type="match status" value="1"/>
</dbReference>
<dbReference type="PATRIC" id="fig|1227493.4.peg.2505"/>
<dbReference type="STRING" id="1227493.C483_12513"/>
<organism evidence="1 2">
    <name type="scientific">Natrialba hulunbeirensis JCM 10989</name>
    <dbReference type="NCBI Taxonomy" id="1227493"/>
    <lineage>
        <taxon>Archaea</taxon>
        <taxon>Methanobacteriati</taxon>
        <taxon>Methanobacteriota</taxon>
        <taxon>Stenosarchaea group</taxon>
        <taxon>Halobacteria</taxon>
        <taxon>Halobacteriales</taxon>
        <taxon>Natrialbaceae</taxon>
        <taxon>Natrialba</taxon>
    </lineage>
</organism>
<keyword evidence="2" id="KW-1185">Reference proteome</keyword>
<dbReference type="RefSeq" id="WP_006653678.1">
    <property type="nucleotide sequence ID" value="NZ_AOIM01000035.1"/>
</dbReference>